<proteinExistence type="inferred from homology"/>
<feature type="transmembrane region" description="Helical" evidence="4">
    <location>
        <begin position="118"/>
        <end position="138"/>
    </location>
</feature>
<feature type="transmembrane region" description="Helical" evidence="4">
    <location>
        <begin position="370"/>
        <end position="392"/>
    </location>
</feature>
<feature type="transmembrane region" description="Helical" evidence="4">
    <location>
        <begin position="234"/>
        <end position="254"/>
    </location>
</feature>
<feature type="compositionally biased region" description="Basic and acidic residues" evidence="3">
    <location>
        <begin position="7"/>
        <end position="28"/>
    </location>
</feature>
<evidence type="ECO:0000313" key="7">
    <source>
        <dbReference type="Proteomes" id="UP000478008"/>
    </source>
</evidence>
<feature type="transmembrane region" description="Helical" evidence="4">
    <location>
        <begin position="145"/>
        <end position="163"/>
    </location>
</feature>
<feature type="transmembrane region" description="Helical" evidence="4">
    <location>
        <begin position="75"/>
        <end position="98"/>
    </location>
</feature>
<name>A0A7D9H0S9_DEKBR</name>
<dbReference type="GO" id="GO:0016020">
    <property type="term" value="C:membrane"/>
    <property type="evidence" value="ECO:0007669"/>
    <property type="project" value="UniProtKB-SubCell"/>
</dbReference>
<comment type="similarity">
    <text evidence="2">Belongs to the major facilitator superfamily. Monocarboxylate porter (TC 2.A.1.13) family.</text>
</comment>
<evidence type="ECO:0000256" key="3">
    <source>
        <dbReference type="SAM" id="MobiDB-lite"/>
    </source>
</evidence>
<dbReference type="InterPro" id="IPR011701">
    <property type="entry name" value="MFS"/>
</dbReference>
<feature type="transmembrane region" description="Helical" evidence="4">
    <location>
        <begin position="438"/>
        <end position="457"/>
    </location>
</feature>
<dbReference type="InterPro" id="IPR036259">
    <property type="entry name" value="MFS_trans_sf"/>
</dbReference>
<protein>
    <submittedName>
        <fullName evidence="6">DEBR0S4_03246g1_1</fullName>
    </submittedName>
</protein>
<feature type="transmembrane region" description="Helical" evidence="4">
    <location>
        <begin position="169"/>
        <end position="193"/>
    </location>
</feature>
<keyword evidence="4" id="KW-0812">Transmembrane</keyword>
<dbReference type="PANTHER" id="PTHR11360">
    <property type="entry name" value="MONOCARBOXYLATE TRANSPORTER"/>
    <property type="match status" value="1"/>
</dbReference>
<feature type="transmembrane region" description="Helical" evidence="4">
    <location>
        <begin position="398"/>
        <end position="417"/>
    </location>
</feature>
<dbReference type="InterPro" id="IPR050327">
    <property type="entry name" value="Proton-linked_MCT"/>
</dbReference>
<feature type="transmembrane region" description="Helical" evidence="4">
    <location>
        <begin position="463"/>
        <end position="485"/>
    </location>
</feature>
<dbReference type="SUPFAM" id="SSF103473">
    <property type="entry name" value="MFS general substrate transporter"/>
    <property type="match status" value="1"/>
</dbReference>
<dbReference type="AlphaFoldDB" id="A0A7D9H0S9"/>
<dbReference type="GO" id="GO:0022857">
    <property type="term" value="F:transmembrane transporter activity"/>
    <property type="evidence" value="ECO:0007669"/>
    <property type="project" value="InterPro"/>
</dbReference>
<feature type="transmembrane region" description="Helical" evidence="4">
    <location>
        <begin position="338"/>
        <end position="358"/>
    </location>
</feature>
<dbReference type="Pfam" id="PF07690">
    <property type="entry name" value="MFS_1"/>
    <property type="match status" value="1"/>
</dbReference>
<accession>A0A7D9H0S9</accession>
<keyword evidence="4" id="KW-1133">Transmembrane helix</keyword>
<dbReference type="PROSITE" id="PS50850">
    <property type="entry name" value="MFS"/>
    <property type="match status" value="1"/>
</dbReference>
<dbReference type="EMBL" id="CABFWN010000004">
    <property type="protein sequence ID" value="VUG18822.1"/>
    <property type="molecule type" value="Genomic_DNA"/>
</dbReference>
<gene>
    <name evidence="6" type="primary">MCH4</name>
    <name evidence="6" type="ORF">DEBR0S4_03246G</name>
</gene>
<dbReference type="Proteomes" id="UP000478008">
    <property type="component" value="Unassembled WGS sequence"/>
</dbReference>
<dbReference type="GO" id="GO:0032218">
    <property type="term" value="P:riboflavin transport"/>
    <property type="evidence" value="ECO:0007669"/>
    <property type="project" value="TreeGrafter"/>
</dbReference>
<feature type="region of interest" description="Disordered" evidence="3">
    <location>
        <begin position="44"/>
        <end position="64"/>
    </location>
</feature>
<evidence type="ECO:0000313" key="6">
    <source>
        <dbReference type="EMBL" id="VUG18822.1"/>
    </source>
</evidence>
<evidence type="ECO:0000256" key="2">
    <source>
        <dbReference type="ARBA" id="ARBA00006727"/>
    </source>
</evidence>
<dbReference type="PANTHER" id="PTHR11360:SF177">
    <property type="entry name" value="RIBOFLAVIN TRANSPORTER MCH5"/>
    <property type="match status" value="1"/>
</dbReference>
<reference evidence="6 7" key="1">
    <citation type="submission" date="2019-07" db="EMBL/GenBank/DDBJ databases">
        <authorList>
            <person name="Friedrich A."/>
            <person name="Schacherer J."/>
        </authorList>
    </citation>
    <scope>NUCLEOTIDE SEQUENCE [LARGE SCALE GENOMIC DNA]</scope>
</reference>
<feature type="domain" description="Major facilitator superfamily (MFS) profile" evidence="5">
    <location>
        <begin position="75"/>
        <end position="498"/>
    </location>
</feature>
<evidence type="ECO:0000256" key="4">
    <source>
        <dbReference type="SAM" id="Phobius"/>
    </source>
</evidence>
<evidence type="ECO:0000259" key="5">
    <source>
        <dbReference type="PROSITE" id="PS50850"/>
    </source>
</evidence>
<dbReference type="Gene3D" id="1.20.1250.20">
    <property type="entry name" value="MFS general substrate transporter like domains"/>
    <property type="match status" value="2"/>
</dbReference>
<feature type="region of interest" description="Disordered" evidence="3">
    <location>
        <begin position="1"/>
        <end position="31"/>
    </location>
</feature>
<comment type="subcellular location">
    <subcellularLocation>
        <location evidence="1">Membrane</location>
        <topology evidence="1">Multi-pass membrane protein</topology>
    </subcellularLocation>
</comment>
<feature type="transmembrane region" description="Helical" evidence="4">
    <location>
        <begin position="303"/>
        <end position="326"/>
    </location>
</feature>
<dbReference type="InterPro" id="IPR020846">
    <property type="entry name" value="MFS_dom"/>
</dbReference>
<keyword evidence="4" id="KW-0472">Membrane</keyword>
<keyword evidence="7" id="KW-1185">Reference proteome</keyword>
<organism evidence="6 7">
    <name type="scientific">Dekkera bruxellensis</name>
    <name type="common">Brettanomyces custersii</name>
    <dbReference type="NCBI Taxonomy" id="5007"/>
    <lineage>
        <taxon>Eukaryota</taxon>
        <taxon>Fungi</taxon>
        <taxon>Dikarya</taxon>
        <taxon>Ascomycota</taxon>
        <taxon>Saccharomycotina</taxon>
        <taxon>Pichiomycetes</taxon>
        <taxon>Pichiales</taxon>
        <taxon>Pichiaceae</taxon>
        <taxon>Brettanomyces</taxon>
    </lineage>
</organism>
<feature type="transmembrane region" description="Helical" evidence="4">
    <location>
        <begin position="205"/>
        <end position="228"/>
    </location>
</feature>
<sequence length="498" mass="53814">MVLSKFTKKETAVEETHEKTSKDEKVRASSESYAQNMATGVSMHLDEEAGPNSSSIELTEDPDDPKNYPDGGWRAYLVVFGAFLGLTVDFGFINSVGAVQSYLNLHQLADVPTGKSSYIFSVFMLMTYVFCALGGVAFDELGPKIPTAVGAIITFFGMFFTGSCNNVGSFVGVFGICVGFGLAVISAPMTGVISHWFYRNRSKAFALATLGGSVGGIVFPLILNRLYIVVGFTWAMRILAFICLVMNACSCLLVSGRRSHVASKGEKSRALALKSKSNRSRAVFHEIKTLCCNMVDFKALKEIPFLFCTIGIGFSDLALVGVSTYYPSFITYIGYSETKANSTITITNAMGIIGRYLPGILADRIGPFNVMIMMMTGATLSVLLFWLCWGVTSQSMASAYVFSVIYGFFDSSVLSLVPSCIGSVSPTSKFGQRYGTSYLCAGLVIFGGVIGGGAIIGEESLEHYKYFSAFAGSLYGASTICYIICRFKLVGWKLRAKV</sequence>
<evidence type="ECO:0000256" key="1">
    <source>
        <dbReference type="ARBA" id="ARBA00004141"/>
    </source>
</evidence>